<sequence>MPEYSDYELYIALSVVMFLFSAVSGYLYPCQFERKKWEKR</sequence>
<keyword evidence="3" id="KW-1185">Reference proteome</keyword>
<dbReference type="PATRIC" id="fig|1121335.3.peg.182"/>
<dbReference type="Proteomes" id="UP000011220">
    <property type="component" value="Chromosome"/>
</dbReference>
<dbReference type="AlphaFoldDB" id="L7VGW7"/>
<keyword evidence="1" id="KW-1133">Transmembrane helix</keyword>
<organism evidence="2 3">
    <name type="scientific">Thermoclostridium stercorarium (strain ATCC 35414 / DSM 8532 / NCIMB 11754)</name>
    <name type="common">Clostridium stercorarium</name>
    <dbReference type="NCBI Taxonomy" id="1121335"/>
    <lineage>
        <taxon>Bacteria</taxon>
        <taxon>Bacillati</taxon>
        <taxon>Bacillota</taxon>
        <taxon>Clostridia</taxon>
        <taxon>Eubacteriales</taxon>
        <taxon>Oscillospiraceae</taxon>
        <taxon>Thermoclostridium</taxon>
    </lineage>
</organism>
<feature type="transmembrane region" description="Helical" evidence="1">
    <location>
        <begin position="12"/>
        <end position="30"/>
    </location>
</feature>
<reference evidence="2 3" key="1">
    <citation type="journal article" date="2013" name="Genome Announc.">
        <title>Complete genome sequence of Clostridium stercorarium subsp. stercorarium strain DSM 8532, a thermophilic degrader of plant cell wall fibers.</title>
        <authorList>
            <person name="Poehlein A."/>
            <person name="Zverlov V.V."/>
            <person name="Daniel R."/>
            <person name="Schwarz W.H."/>
            <person name="Liebl W."/>
        </authorList>
    </citation>
    <scope>NUCLEOTIDE SEQUENCE [LARGE SCALE GENOMIC DNA]</scope>
    <source>
        <strain evidence="3">ATCC 35414 / DSM 8532 / NCIMB 11754</strain>
    </source>
</reference>
<keyword evidence="1" id="KW-0812">Transmembrane</keyword>
<protein>
    <submittedName>
        <fullName evidence="2">Uncharacterized protein</fullName>
    </submittedName>
</protein>
<name>L7VGW7_THES1</name>
<proteinExistence type="predicted"/>
<dbReference type="STRING" id="1121335.Cst_c01900"/>
<evidence type="ECO:0000313" key="2">
    <source>
        <dbReference type="EMBL" id="AGC67215.1"/>
    </source>
</evidence>
<accession>L7VGW7</accession>
<gene>
    <name evidence="2" type="ordered locus">Cst_c01900</name>
</gene>
<keyword evidence="1" id="KW-0472">Membrane</keyword>
<evidence type="ECO:0000313" key="3">
    <source>
        <dbReference type="Proteomes" id="UP000011220"/>
    </source>
</evidence>
<dbReference type="KEGG" id="css:Cst_c01900"/>
<evidence type="ECO:0000256" key="1">
    <source>
        <dbReference type="SAM" id="Phobius"/>
    </source>
</evidence>
<dbReference type="EMBL" id="CP004044">
    <property type="protein sequence ID" value="AGC67215.1"/>
    <property type="molecule type" value="Genomic_DNA"/>
</dbReference>